<dbReference type="InterPro" id="IPR000843">
    <property type="entry name" value="HTH_LacI"/>
</dbReference>
<dbReference type="InterPro" id="IPR010982">
    <property type="entry name" value="Lambda_DNA-bd_dom_sf"/>
</dbReference>
<dbReference type="Proteomes" id="UP000515344">
    <property type="component" value="Chromosome"/>
</dbReference>
<keyword evidence="3" id="KW-0804">Transcription</keyword>
<dbReference type="InterPro" id="IPR028082">
    <property type="entry name" value="Peripla_BP_I"/>
</dbReference>
<dbReference type="AlphaFoldDB" id="A0A7G5XFF8"/>
<proteinExistence type="predicted"/>
<protein>
    <submittedName>
        <fullName evidence="5">LacI family DNA-binding transcriptional regulator</fullName>
    </submittedName>
</protein>
<dbReference type="SUPFAM" id="SSF53822">
    <property type="entry name" value="Periplasmic binding protein-like I"/>
    <property type="match status" value="1"/>
</dbReference>
<dbReference type="CDD" id="cd01392">
    <property type="entry name" value="HTH_LacI"/>
    <property type="match status" value="1"/>
</dbReference>
<dbReference type="GO" id="GO:0000976">
    <property type="term" value="F:transcription cis-regulatory region binding"/>
    <property type="evidence" value="ECO:0007669"/>
    <property type="project" value="TreeGrafter"/>
</dbReference>
<dbReference type="PROSITE" id="PS50932">
    <property type="entry name" value="HTH_LACI_2"/>
    <property type="match status" value="1"/>
</dbReference>
<gene>
    <name evidence="5" type="ORF">H4075_19410</name>
</gene>
<reference evidence="6" key="1">
    <citation type="submission" date="2020-08" db="EMBL/GenBank/DDBJ databases">
        <title>Lacibacter sp. S13-6-6 genome sequencing.</title>
        <authorList>
            <person name="Jin L."/>
        </authorList>
    </citation>
    <scope>NUCLEOTIDE SEQUENCE [LARGE SCALE GENOMIC DNA]</scope>
    <source>
        <strain evidence="6">S13-6-6</strain>
    </source>
</reference>
<evidence type="ECO:0000313" key="6">
    <source>
        <dbReference type="Proteomes" id="UP000515344"/>
    </source>
</evidence>
<keyword evidence="6" id="KW-1185">Reference proteome</keyword>
<sequence length="343" mass="38552">MQKDVTIYDLARELNLSPATISRGLKKSNVLNKDTVNRILDKAEEMGYRHNNFASNLRNKRTQTIGIIVPRLNSYFMTSVLAGIEDIASKEGYNIIISQSLEKKELEKSNVHTMFNKRVDGLLISLAYDTKDIDHLQPFFDKQIPVVFFDRAFPTEHSTCVVINNHEAAYKAVKHLIEQGCKRIMHLAGNQLRDVYTDRLNGYKQALEENNIAFDDQLVHICKLGEQDGIEAADAILSMQPEERPDAVFCANDISAVYCMSRLKENGIKIPEDIAFAGFNNDAVSRVVEPKLTTIDYPGYNIGEAAASGLINILKGDITMIKTTKLVLQASLLVRDSSKRQKK</sequence>
<dbReference type="RefSeq" id="WP_182802473.1">
    <property type="nucleotide sequence ID" value="NZ_CP060007.1"/>
</dbReference>
<dbReference type="SMART" id="SM00354">
    <property type="entry name" value="HTH_LACI"/>
    <property type="match status" value="1"/>
</dbReference>
<dbReference type="SUPFAM" id="SSF47413">
    <property type="entry name" value="lambda repressor-like DNA-binding domains"/>
    <property type="match status" value="1"/>
</dbReference>
<evidence type="ECO:0000313" key="5">
    <source>
        <dbReference type="EMBL" id="QNA44211.1"/>
    </source>
</evidence>
<dbReference type="EMBL" id="CP060007">
    <property type="protein sequence ID" value="QNA44211.1"/>
    <property type="molecule type" value="Genomic_DNA"/>
</dbReference>
<evidence type="ECO:0000256" key="3">
    <source>
        <dbReference type="ARBA" id="ARBA00023163"/>
    </source>
</evidence>
<name>A0A7G5XFF8_9BACT</name>
<evidence type="ECO:0000256" key="1">
    <source>
        <dbReference type="ARBA" id="ARBA00023015"/>
    </source>
</evidence>
<evidence type="ECO:0000259" key="4">
    <source>
        <dbReference type="PROSITE" id="PS50932"/>
    </source>
</evidence>
<dbReference type="Gene3D" id="3.40.50.2300">
    <property type="match status" value="2"/>
</dbReference>
<dbReference type="PANTHER" id="PTHR30146:SF109">
    <property type="entry name" value="HTH-TYPE TRANSCRIPTIONAL REGULATOR GALS"/>
    <property type="match status" value="1"/>
</dbReference>
<keyword evidence="1" id="KW-0805">Transcription regulation</keyword>
<dbReference type="Pfam" id="PF13377">
    <property type="entry name" value="Peripla_BP_3"/>
    <property type="match status" value="1"/>
</dbReference>
<dbReference type="CDD" id="cd06267">
    <property type="entry name" value="PBP1_LacI_sugar_binding-like"/>
    <property type="match status" value="1"/>
</dbReference>
<dbReference type="PANTHER" id="PTHR30146">
    <property type="entry name" value="LACI-RELATED TRANSCRIPTIONAL REPRESSOR"/>
    <property type="match status" value="1"/>
</dbReference>
<organism evidence="5 6">
    <name type="scientific">Lacibacter sediminis</name>
    <dbReference type="NCBI Taxonomy" id="2760713"/>
    <lineage>
        <taxon>Bacteria</taxon>
        <taxon>Pseudomonadati</taxon>
        <taxon>Bacteroidota</taxon>
        <taxon>Chitinophagia</taxon>
        <taxon>Chitinophagales</taxon>
        <taxon>Chitinophagaceae</taxon>
        <taxon>Lacibacter</taxon>
    </lineage>
</organism>
<dbReference type="KEGG" id="lacs:H4075_19410"/>
<evidence type="ECO:0000256" key="2">
    <source>
        <dbReference type="ARBA" id="ARBA00023125"/>
    </source>
</evidence>
<feature type="domain" description="HTH lacI-type" evidence="4">
    <location>
        <begin position="5"/>
        <end position="59"/>
    </location>
</feature>
<dbReference type="InterPro" id="IPR046335">
    <property type="entry name" value="LacI/GalR-like_sensor"/>
</dbReference>
<accession>A0A7G5XFF8</accession>
<keyword evidence="2 5" id="KW-0238">DNA-binding</keyword>
<dbReference type="GO" id="GO:0003700">
    <property type="term" value="F:DNA-binding transcription factor activity"/>
    <property type="evidence" value="ECO:0007669"/>
    <property type="project" value="TreeGrafter"/>
</dbReference>
<dbReference type="Gene3D" id="1.10.260.40">
    <property type="entry name" value="lambda repressor-like DNA-binding domains"/>
    <property type="match status" value="1"/>
</dbReference>